<evidence type="ECO:0000256" key="2">
    <source>
        <dbReference type="ARBA" id="ARBA00010823"/>
    </source>
</evidence>
<evidence type="ECO:0000259" key="12">
    <source>
        <dbReference type="Pfam" id="PF00487"/>
    </source>
</evidence>
<evidence type="ECO:0000256" key="9">
    <source>
        <dbReference type="ARBA" id="ARBA00023004"/>
    </source>
</evidence>
<organism evidence="13">
    <name type="scientific">marine metagenome</name>
    <dbReference type="NCBI Taxonomy" id="408172"/>
    <lineage>
        <taxon>unclassified sequences</taxon>
        <taxon>metagenomes</taxon>
        <taxon>ecological metagenomes</taxon>
    </lineage>
</organism>
<keyword evidence="11" id="KW-0472">Membrane</keyword>
<keyword evidence="10" id="KW-0503">Monooxygenase</keyword>
<evidence type="ECO:0000313" key="13">
    <source>
        <dbReference type="EMBL" id="SVC89361.1"/>
    </source>
</evidence>
<protein>
    <recommendedName>
        <fullName evidence="12">Fatty acid desaturase domain-containing protein</fullName>
    </recommendedName>
</protein>
<gene>
    <name evidence="13" type="ORF">METZ01_LOCUS342215</name>
</gene>
<dbReference type="PANTHER" id="PTHR38674:SF1">
    <property type="entry name" value="ALKANE 1-MONOOXYGENASE 1"/>
    <property type="match status" value="1"/>
</dbReference>
<dbReference type="GO" id="GO:0005886">
    <property type="term" value="C:plasma membrane"/>
    <property type="evidence" value="ECO:0007669"/>
    <property type="project" value="UniProtKB-SubCell"/>
</dbReference>
<evidence type="ECO:0000256" key="8">
    <source>
        <dbReference type="ARBA" id="ARBA00023002"/>
    </source>
</evidence>
<evidence type="ECO:0000256" key="4">
    <source>
        <dbReference type="ARBA" id="ARBA00022519"/>
    </source>
</evidence>
<name>A0A382QYG3_9ZZZZ</name>
<dbReference type="InterPro" id="IPR005804">
    <property type="entry name" value="FA_desaturase_dom"/>
</dbReference>
<comment type="subcellular location">
    <subcellularLocation>
        <location evidence="1">Cell inner membrane</location>
        <topology evidence="1">Multi-pass membrane protein</topology>
    </subcellularLocation>
</comment>
<evidence type="ECO:0000256" key="1">
    <source>
        <dbReference type="ARBA" id="ARBA00004429"/>
    </source>
</evidence>
<evidence type="ECO:0000256" key="10">
    <source>
        <dbReference type="ARBA" id="ARBA00023033"/>
    </source>
</evidence>
<reference evidence="13" key="1">
    <citation type="submission" date="2018-05" db="EMBL/GenBank/DDBJ databases">
        <authorList>
            <person name="Lanie J.A."/>
            <person name="Ng W.-L."/>
            <person name="Kazmierczak K.M."/>
            <person name="Andrzejewski T.M."/>
            <person name="Davidsen T.M."/>
            <person name="Wayne K.J."/>
            <person name="Tettelin H."/>
            <person name="Glass J.I."/>
            <person name="Rusch D."/>
            <person name="Podicherti R."/>
            <person name="Tsui H.-C.T."/>
            <person name="Winkler M.E."/>
        </authorList>
    </citation>
    <scope>NUCLEOTIDE SEQUENCE</scope>
</reference>
<feature type="domain" description="Fatty acid desaturase" evidence="12">
    <location>
        <begin position="10"/>
        <end position="221"/>
    </location>
</feature>
<keyword evidence="7" id="KW-1133">Transmembrane helix</keyword>
<comment type="similarity">
    <text evidence="2">Belongs to the fatty acid desaturase type 1 family. AlkB subfamily.</text>
</comment>
<evidence type="ECO:0000256" key="5">
    <source>
        <dbReference type="ARBA" id="ARBA00022692"/>
    </source>
</evidence>
<keyword evidence="3" id="KW-1003">Cell membrane</keyword>
<evidence type="ECO:0000256" key="6">
    <source>
        <dbReference type="ARBA" id="ARBA00022723"/>
    </source>
</evidence>
<dbReference type="Pfam" id="PF00487">
    <property type="entry name" value="FA_desaturase"/>
    <property type="match status" value="1"/>
</dbReference>
<feature type="non-terminal residue" evidence="13">
    <location>
        <position position="1"/>
    </location>
</feature>
<evidence type="ECO:0000256" key="3">
    <source>
        <dbReference type="ARBA" id="ARBA00022475"/>
    </source>
</evidence>
<dbReference type="PANTHER" id="PTHR38674">
    <property type="entry name" value="ALKANE 1-MONOOXYGENASE 1"/>
    <property type="match status" value="1"/>
</dbReference>
<accession>A0A382QYG3</accession>
<keyword evidence="4" id="KW-0997">Cell inner membrane</keyword>
<proteinExistence type="inferred from homology"/>
<evidence type="ECO:0000256" key="7">
    <source>
        <dbReference type="ARBA" id="ARBA00022989"/>
    </source>
</evidence>
<dbReference type="GO" id="GO:0004497">
    <property type="term" value="F:monooxygenase activity"/>
    <property type="evidence" value="ECO:0007669"/>
    <property type="project" value="UniProtKB-KW"/>
</dbReference>
<dbReference type="InterPro" id="IPR033885">
    <property type="entry name" value="AlkB/XylM"/>
</dbReference>
<dbReference type="AlphaFoldDB" id="A0A382QYG3"/>
<keyword evidence="6" id="KW-0479">Metal-binding</keyword>
<dbReference type="CDD" id="cd03512">
    <property type="entry name" value="Alkane-hydroxylase"/>
    <property type="match status" value="1"/>
</dbReference>
<keyword evidence="8" id="KW-0560">Oxidoreductase</keyword>
<sequence>DYVGTVLDVGFIVAGYGTNVGHELTHRIKDRVAMLEGRWLLSASCNADFAIEHVYGHHVTVGTDEDPATARKGENVYAFSIRSTVFGHISAWKHELKRLRKKGYILFSFKNRMITGYTMSLLWCVLFFNSGGGFGLALFLGQAIFAKFILEIVNYMEHYGLVRSTGQPIGPEHSWNTNKKMSTMVLFSLTRHSAHHEKPKVKFWKLDAYQNAPQMPYGYLTTLIISLIPPLWYRIITPGLNEWEQEYATV</sequence>
<keyword evidence="9" id="KW-0408">Iron</keyword>
<evidence type="ECO:0000256" key="11">
    <source>
        <dbReference type="ARBA" id="ARBA00023136"/>
    </source>
</evidence>
<dbReference type="GO" id="GO:0006629">
    <property type="term" value="P:lipid metabolic process"/>
    <property type="evidence" value="ECO:0007669"/>
    <property type="project" value="InterPro"/>
</dbReference>
<dbReference type="EMBL" id="UINC01117141">
    <property type="protein sequence ID" value="SVC89361.1"/>
    <property type="molecule type" value="Genomic_DNA"/>
</dbReference>
<keyword evidence="5" id="KW-0812">Transmembrane</keyword>
<dbReference type="GO" id="GO:0046872">
    <property type="term" value="F:metal ion binding"/>
    <property type="evidence" value="ECO:0007669"/>
    <property type="project" value="UniProtKB-KW"/>
</dbReference>